<evidence type="ECO:0000256" key="1">
    <source>
        <dbReference type="RuleBase" id="RU000383"/>
    </source>
</evidence>
<dbReference type="SUPFAM" id="SSF47954">
    <property type="entry name" value="Cyclin-like"/>
    <property type="match status" value="1"/>
</dbReference>
<keyword evidence="4" id="KW-1185">Reference proteome</keyword>
<reference evidence="3 4" key="1">
    <citation type="submission" date="2014-06" db="EMBL/GenBank/DDBJ databases">
        <authorList>
            <person name="Swart Estienne"/>
        </authorList>
    </citation>
    <scope>NUCLEOTIDE SEQUENCE [LARGE SCALE GENOMIC DNA]</scope>
    <source>
        <strain evidence="3 4">130c</strain>
    </source>
</reference>
<feature type="domain" description="Cyclin-like" evidence="2">
    <location>
        <begin position="107"/>
        <end position="198"/>
    </location>
</feature>
<organism evidence="3 4">
    <name type="scientific">Stylonychia lemnae</name>
    <name type="common">Ciliate</name>
    <dbReference type="NCBI Taxonomy" id="5949"/>
    <lineage>
        <taxon>Eukaryota</taxon>
        <taxon>Sar</taxon>
        <taxon>Alveolata</taxon>
        <taxon>Ciliophora</taxon>
        <taxon>Intramacronucleata</taxon>
        <taxon>Spirotrichea</taxon>
        <taxon>Stichotrichia</taxon>
        <taxon>Sporadotrichida</taxon>
        <taxon>Oxytrichidae</taxon>
        <taxon>Stylonychinae</taxon>
        <taxon>Stylonychia</taxon>
    </lineage>
</organism>
<proteinExistence type="inferred from homology"/>
<name>A0A077ZUI9_STYLE</name>
<gene>
    <name evidence="3" type="primary">Contig871.g945</name>
    <name evidence="3" type="ORF">STYLEM_2523</name>
</gene>
<dbReference type="AlphaFoldDB" id="A0A077ZUI9"/>
<dbReference type="Pfam" id="PF00134">
    <property type="entry name" value="Cyclin_N"/>
    <property type="match status" value="1"/>
</dbReference>
<keyword evidence="1" id="KW-0195">Cyclin</keyword>
<dbReference type="Proteomes" id="UP000039865">
    <property type="component" value="Unassembled WGS sequence"/>
</dbReference>
<dbReference type="PANTHER" id="PTHR10177">
    <property type="entry name" value="CYCLINS"/>
    <property type="match status" value="1"/>
</dbReference>
<comment type="similarity">
    <text evidence="1">Belongs to the cyclin family.</text>
</comment>
<dbReference type="InterPro" id="IPR006671">
    <property type="entry name" value="Cyclin_N"/>
</dbReference>
<evidence type="ECO:0000313" key="4">
    <source>
        <dbReference type="Proteomes" id="UP000039865"/>
    </source>
</evidence>
<protein>
    <recommendedName>
        <fullName evidence="2">Cyclin-like domain-containing protein</fullName>
    </recommendedName>
</protein>
<dbReference type="OrthoDB" id="5590282at2759"/>
<dbReference type="SMART" id="SM00385">
    <property type="entry name" value="CYCLIN"/>
    <property type="match status" value="1"/>
</dbReference>
<dbReference type="InParanoid" id="A0A077ZUI9"/>
<dbReference type="InterPro" id="IPR013763">
    <property type="entry name" value="Cyclin-like_dom"/>
</dbReference>
<accession>A0A077ZUI9</accession>
<evidence type="ECO:0000313" key="3">
    <source>
        <dbReference type="EMBL" id="CDW73542.1"/>
    </source>
</evidence>
<dbReference type="InterPro" id="IPR039361">
    <property type="entry name" value="Cyclin"/>
</dbReference>
<evidence type="ECO:0000259" key="2">
    <source>
        <dbReference type="SMART" id="SM00385"/>
    </source>
</evidence>
<sequence>MSQKNYDQYKRVQIELQYKSQREDSKIQTQAKNNNTECIFEQQITHQDRQGEHYKQIKSVGEDVSNIGLIDKNLGHRNVSPGQKQNPLAQAYDFHGISMRNRQNMVNWMLQVMRVLKVASLKTFMISVQIMDKYFIKNYGLSNKINKDDLHLVGMTSIIISSKFEDVSPIDIDELVVRAGHLKFTRRQIISKEVEMLRVLEFKIFMTCINDDAQSEFSSILQVHHFSALEQTYVQEIKELIDFLCVLLQYGAIDTHLGGQYFAKQLVQYAFDIVLLETFNKKIASNIIEGDKLLIREKDDIKVINKLFIILNQLASDKYTVDQSNEKEEGSLQDLLFHIYNDIAIGKINGKHLKKLYPNYFQAEMSLIIREIFYQKSSI</sequence>
<dbReference type="EMBL" id="CCKQ01002450">
    <property type="protein sequence ID" value="CDW73542.1"/>
    <property type="molecule type" value="Genomic_DNA"/>
</dbReference>
<dbReference type="Gene3D" id="1.10.472.10">
    <property type="entry name" value="Cyclin-like"/>
    <property type="match status" value="1"/>
</dbReference>
<dbReference type="InterPro" id="IPR036915">
    <property type="entry name" value="Cyclin-like_sf"/>
</dbReference>